<dbReference type="SMART" id="SM00388">
    <property type="entry name" value="HisKA"/>
    <property type="match status" value="1"/>
</dbReference>
<dbReference type="GO" id="GO:0005886">
    <property type="term" value="C:plasma membrane"/>
    <property type="evidence" value="ECO:0007669"/>
    <property type="project" value="TreeGrafter"/>
</dbReference>
<dbReference type="GO" id="GO:0000155">
    <property type="term" value="F:phosphorelay sensor kinase activity"/>
    <property type="evidence" value="ECO:0007669"/>
    <property type="project" value="InterPro"/>
</dbReference>
<dbReference type="EMBL" id="JADILW010000043">
    <property type="protein sequence ID" value="MBO8480052.1"/>
    <property type="molecule type" value="Genomic_DNA"/>
</dbReference>
<evidence type="ECO:0000313" key="10">
    <source>
        <dbReference type="EMBL" id="MBO8480052.1"/>
    </source>
</evidence>
<feature type="transmembrane region" description="Helical" evidence="8">
    <location>
        <begin position="140"/>
        <end position="160"/>
    </location>
</feature>
<reference evidence="10" key="1">
    <citation type="submission" date="2020-10" db="EMBL/GenBank/DDBJ databases">
        <authorList>
            <person name="Gilroy R."/>
        </authorList>
    </citation>
    <scope>NUCLEOTIDE SEQUENCE</scope>
    <source>
        <strain evidence="10">B3-1481</strain>
    </source>
</reference>
<dbReference type="PROSITE" id="PS50109">
    <property type="entry name" value="HIS_KIN"/>
    <property type="match status" value="1"/>
</dbReference>
<keyword evidence="5 8" id="KW-0812">Transmembrane</keyword>
<keyword evidence="8" id="KW-0472">Membrane</keyword>
<dbReference type="AlphaFoldDB" id="A0A9D9IVS4"/>
<dbReference type="PANTHER" id="PTHR45436:SF5">
    <property type="entry name" value="SENSOR HISTIDINE KINASE TRCS"/>
    <property type="match status" value="1"/>
</dbReference>
<evidence type="ECO:0000256" key="8">
    <source>
        <dbReference type="SAM" id="Phobius"/>
    </source>
</evidence>
<name>A0A9D9IVS4_9BACT</name>
<dbReference type="Pfam" id="PF00512">
    <property type="entry name" value="HisKA"/>
    <property type="match status" value="1"/>
</dbReference>
<dbReference type="Gene3D" id="3.30.565.10">
    <property type="entry name" value="Histidine kinase-like ATPase, C-terminal domain"/>
    <property type="match status" value="1"/>
</dbReference>
<evidence type="ECO:0000256" key="3">
    <source>
        <dbReference type="ARBA" id="ARBA00022553"/>
    </source>
</evidence>
<organism evidence="10 11">
    <name type="scientific">Candidatus Cryptobacteroides avistercoris</name>
    <dbReference type="NCBI Taxonomy" id="2840758"/>
    <lineage>
        <taxon>Bacteria</taxon>
        <taxon>Pseudomonadati</taxon>
        <taxon>Bacteroidota</taxon>
        <taxon>Bacteroidia</taxon>
        <taxon>Bacteroidales</taxon>
        <taxon>Candidatus Cryptobacteroides</taxon>
    </lineage>
</organism>
<evidence type="ECO:0000256" key="1">
    <source>
        <dbReference type="ARBA" id="ARBA00000085"/>
    </source>
</evidence>
<evidence type="ECO:0000256" key="4">
    <source>
        <dbReference type="ARBA" id="ARBA00022679"/>
    </source>
</evidence>
<keyword evidence="6 10" id="KW-0418">Kinase</keyword>
<dbReference type="EC" id="2.7.13.3" evidence="2"/>
<dbReference type="InterPro" id="IPR005467">
    <property type="entry name" value="His_kinase_dom"/>
</dbReference>
<evidence type="ECO:0000313" key="11">
    <source>
        <dbReference type="Proteomes" id="UP000823769"/>
    </source>
</evidence>
<accession>A0A9D9IVS4</accession>
<feature type="domain" description="Histidine kinase" evidence="9">
    <location>
        <begin position="222"/>
        <end position="425"/>
    </location>
</feature>
<dbReference type="InterPro" id="IPR036097">
    <property type="entry name" value="HisK_dim/P_sf"/>
</dbReference>
<protein>
    <recommendedName>
        <fullName evidence="2">histidine kinase</fullName>
        <ecNumber evidence="2">2.7.13.3</ecNumber>
    </recommendedName>
</protein>
<evidence type="ECO:0000256" key="5">
    <source>
        <dbReference type="ARBA" id="ARBA00022692"/>
    </source>
</evidence>
<keyword evidence="4" id="KW-0808">Transferase</keyword>
<reference evidence="10" key="2">
    <citation type="journal article" date="2021" name="PeerJ">
        <title>Extensive microbial diversity within the chicken gut microbiome revealed by metagenomics and culture.</title>
        <authorList>
            <person name="Gilroy R."/>
            <person name="Ravi A."/>
            <person name="Getino M."/>
            <person name="Pursley I."/>
            <person name="Horton D.L."/>
            <person name="Alikhan N.F."/>
            <person name="Baker D."/>
            <person name="Gharbi K."/>
            <person name="Hall N."/>
            <person name="Watson M."/>
            <person name="Adriaenssens E.M."/>
            <person name="Foster-Nyarko E."/>
            <person name="Jarju S."/>
            <person name="Secka A."/>
            <person name="Antonio M."/>
            <person name="Oren A."/>
            <person name="Chaudhuri R.R."/>
            <person name="La Ragione R."/>
            <person name="Hildebrand F."/>
            <person name="Pallen M.J."/>
        </authorList>
    </citation>
    <scope>NUCLEOTIDE SEQUENCE</scope>
    <source>
        <strain evidence="10">B3-1481</strain>
    </source>
</reference>
<keyword evidence="3" id="KW-0597">Phosphoprotein</keyword>
<keyword evidence="7 8" id="KW-1133">Transmembrane helix</keyword>
<sequence length="425" mass="48100">MKLIYKIALRLSLFLLPLLTLWAVIFYFTMVREINDEADDALEDYSELIIMRMLAGQPLPKMNEGSNNSYSITGVSPEYAAAHPAFSYHDAEVYIPEKEETEPARVFTTIFRDHYGDFHELQVAMPTFEKDDLQLTMLRWLVSLYLLLLVITVGTTLWVFHKSMRPLYTLLGWLDSYVPGRKAAPVPNDTDIREFRRLNESAQQAVDRSEQLFEQQKQFIGNASHELQTPLAVLQGRLEYLVDTAGLSEETMLELSKMQGTLSQAIRLNKTLLLLTRIDNGQFPESSDVDIAAMLRELQQMYADIYSEKQLRFSLDIPGSFTQKMNESLASVLLSNLLKNACIHSRDAAQVSISLRDGLLEVANGGDAPLDATRIFERFYQGSKKEGSTGLGLALVRAVAGYYGMDLSYGFSGGMHRFRVRFSQP</sequence>
<evidence type="ECO:0000259" key="9">
    <source>
        <dbReference type="PROSITE" id="PS50109"/>
    </source>
</evidence>
<dbReference type="InterPro" id="IPR003594">
    <property type="entry name" value="HATPase_dom"/>
</dbReference>
<comment type="catalytic activity">
    <reaction evidence="1">
        <text>ATP + protein L-histidine = ADP + protein N-phospho-L-histidine.</text>
        <dbReference type="EC" id="2.7.13.3"/>
    </reaction>
</comment>
<dbReference type="CDD" id="cd00082">
    <property type="entry name" value="HisKA"/>
    <property type="match status" value="1"/>
</dbReference>
<evidence type="ECO:0000256" key="6">
    <source>
        <dbReference type="ARBA" id="ARBA00022777"/>
    </source>
</evidence>
<comment type="caution">
    <text evidence="10">The sequence shown here is derived from an EMBL/GenBank/DDBJ whole genome shotgun (WGS) entry which is preliminary data.</text>
</comment>
<dbReference type="InterPro" id="IPR036890">
    <property type="entry name" value="HATPase_C_sf"/>
</dbReference>
<dbReference type="InterPro" id="IPR003661">
    <property type="entry name" value="HisK_dim/P_dom"/>
</dbReference>
<proteinExistence type="predicted"/>
<dbReference type="SUPFAM" id="SSF47384">
    <property type="entry name" value="Homodimeric domain of signal transducing histidine kinase"/>
    <property type="match status" value="1"/>
</dbReference>
<evidence type="ECO:0000256" key="2">
    <source>
        <dbReference type="ARBA" id="ARBA00012438"/>
    </source>
</evidence>
<dbReference type="Proteomes" id="UP000823769">
    <property type="component" value="Unassembled WGS sequence"/>
</dbReference>
<evidence type="ECO:0000256" key="7">
    <source>
        <dbReference type="ARBA" id="ARBA00022989"/>
    </source>
</evidence>
<dbReference type="PANTHER" id="PTHR45436">
    <property type="entry name" value="SENSOR HISTIDINE KINASE YKOH"/>
    <property type="match status" value="1"/>
</dbReference>
<feature type="transmembrane region" description="Helical" evidence="8">
    <location>
        <begin position="7"/>
        <end position="28"/>
    </location>
</feature>
<dbReference type="CDD" id="cd00075">
    <property type="entry name" value="HATPase"/>
    <property type="match status" value="1"/>
</dbReference>
<dbReference type="Pfam" id="PF02518">
    <property type="entry name" value="HATPase_c"/>
    <property type="match status" value="1"/>
</dbReference>
<dbReference type="SUPFAM" id="SSF55874">
    <property type="entry name" value="ATPase domain of HSP90 chaperone/DNA topoisomerase II/histidine kinase"/>
    <property type="match status" value="1"/>
</dbReference>
<dbReference type="InterPro" id="IPR050428">
    <property type="entry name" value="TCS_sensor_his_kinase"/>
</dbReference>
<dbReference type="Gene3D" id="1.10.287.130">
    <property type="match status" value="1"/>
</dbReference>
<dbReference type="SMART" id="SM00387">
    <property type="entry name" value="HATPase_c"/>
    <property type="match status" value="1"/>
</dbReference>
<gene>
    <name evidence="10" type="ORF">IAB76_02940</name>
</gene>